<dbReference type="GeneID" id="76996398"/>
<organism evidence="2 3">
    <name type="scientific">Paenibacillus thiaminolyticus</name>
    <name type="common">Bacillus thiaminolyticus</name>
    <dbReference type="NCBI Taxonomy" id="49283"/>
    <lineage>
        <taxon>Bacteria</taxon>
        <taxon>Bacillati</taxon>
        <taxon>Bacillota</taxon>
        <taxon>Bacilli</taxon>
        <taxon>Bacillales</taxon>
        <taxon>Paenibacillaceae</taxon>
        <taxon>Paenibacillus</taxon>
    </lineage>
</organism>
<reference evidence="2 3" key="1">
    <citation type="submission" date="2019-07" db="EMBL/GenBank/DDBJ databases">
        <title>Paenibacillus thiaminolyticus NRRL B-4156.</title>
        <authorList>
            <person name="Hehnly C."/>
            <person name="Zhang L."/>
        </authorList>
    </citation>
    <scope>NUCLEOTIDE SEQUENCE [LARGE SCALE GENOMIC DNA]</scope>
    <source>
        <strain evidence="2 3">NRRL B-4156</strain>
    </source>
</reference>
<sequence>MNPNPIAAPTDPSLFLITGIMASGKSTVAQMLAERFERGVHVRGDAFRRMIVSGREEMLPEPSDEAVRQLHIRYRMAAAAADGYVEAGFSTVVQDVIVGPELGTFIELVNTRPLYAVVLCPRAEVVAARESSRSKQGYGIWTVDELDRILRQDSPRVGMWLDTSDLTPEETVREIERRAWTEAIVRT</sequence>
<evidence type="ECO:0000313" key="1">
    <source>
        <dbReference type="EMBL" id="MCY9607463.1"/>
    </source>
</evidence>
<accession>A0AAP9DTF1</accession>
<dbReference type="InterPro" id="IPR027417">
    <property type="entry name" value="P-loop_NTPase"/>
</dbReference>
<evidence type="ECO:0000313" key="4">
    <source>
        <dbReference type="Proteomes" id="UP001209276"/>
    </source>
</evidence>
<protein>
    <submittedName>
        <fullName evidence="2">AAA family ATPase</fullName>
    </submittedName>
</protein>
<gene>
    <name evidence="2" type="ORF">FLT43_10505</name>
    <name evidence="1" type="ORF">M5W83_09900</name>
</gene>
<dbReference type="EMBL" id="JAMDMM010000021">
    <property type="protein sequence ID" value="MCY9607463.1"/>
    <property type="molecule type" value="Genomic_DNA"/>
</dbReference>
<dbReference type="Proteomes" id="UP001209276">
    <property type="component" value="Unassembled WGS sequence"/>
</dbReference>
<dbReference type="RefSeq" id="WP_087444937.1">
    <property type="nucleotide sequence ID" value="NZ_CABMNB010000047.1"/>
</dbReference>
<evidence type="ECO:0000313" key="3">
    <source>
        <dbReference type="Proteomes" id="UP000315377"/>
    </source>
</evidence>
<name>A0AAP9DTF1_PANTH</name>
<evidence type="ECO:0000313" key="2">
    <source>
        <dbReference type="EMBL" id="QDM43885.1"/>
    </source>
</evidence>
<dbReference type="SUPFAM" id="SSF52540">
    <property type="entry name" value="P-loop containing nucleoside triphosphate hydrolases"/>
    <property type="match status" value="1"/>
</dbReference>
<keyword evidence="4" id="KW-1185">Reference proteome</keyword>
<proteinExistence type="predicted"/>
<dbReference type="Pfam" id="PF13671">
    <property type="entry name" value="AAA_33"/>
    <property type="match status" value="1"/>
</dbReference>
<dbReference type="AlphaFoldDB" id="A0AAP9DTF1"/>
<dbReference type="Proteomes" id="UP000315377">
    <property type="component" value="Chromosome"/>
</dbReference>
<dbReference type="Gene3D" id="3.40.50.300">
    <property type="entry name" value="P-loop containing nucleotide triphosphate hydrolases"/>
    <property type="match status" value="1"/>
</dbReference>
<dbReference type="EMBL" id="CP041405">
    <property type="protein sequence ID" value="QDM43885.1"/>
    <property type="molecule type" value="Genomic_DNA"/>
</dbReference>
<reference evidence="1 4" key="2">
    <citation type="submission" date="2022-05" db="EMBL/GenBank/DDBJ databases">
        <title>Genome Sequencing of Bee-Associated Microbes.</title>
        <authorList>
            <person name="Dunlap C."/>
        </authorList>
    </citation>
    <scope>NUCLEOTIDE SEQUENCE [LARGE SCALE GENOMIC DNA]</scope>
    <source>
        <strain evidence="1 4">NRRL B-14613</strain>
    </source>
</reference>